<dbReference type="EMBL" id="FOFT01000009">
    <property type="protein sequence ID" value="SES12514.1"/>
    <property type="molecule type" value="Genomic_DNA"/>
</dbReference>
<evidence type="ECO:0000313" key="3">
    <source>
        <dbReference type="Proteomes" id="UP000199028"/>
    </source>
</evidence>
<feature type="region of interest" description="Disordered" evidence="1">
    <location>
        <begin position="46"/>
        <end position="67"/>
    </location>
</feature>
<evidence type="ECO:0000313" key="2">
    <source>
        <dbReference type="EMBL" id="SES12514.1"/>
    </source>
</evidence>
<dbReference type="Proteomes" id="UP000199028">
    <property type="component" value="Unassembled WGS sequence"/>
</dbReference>
<name>A0A1H9UTP3_9PSEU</name>
<organism evidence="2 3">
    <name type="scientific">Lentzea flaviverrucosa</name>
    <dbReference type="NCBI Taxonomy" id="200379"/>
    <lineage>
        <taxon>Bacteria</taxon>
        <taxon>Bacillati</taxon>
        <taxon>Actinomycetota</taxon>
        <taxon>Actinomycetes</taxon>
        <taxon>Pseudonocardiales</taxon>
        <taxon>Pseudonocardiaceae</taxon>
        <taxon>Lentzea</taxon>
    </lineage>
</organism>
<protein>
    <submittedName>
        <fullName evidence="2">Uncharacterized protein</fullName>
    </submittedName>
</protein>
<accession>A0A1H9UTP3</accession>
<dbReference type="OrthoDB" id="9989781at2"/>
<keyword evidence="3" id="KW-1185">Reference proteome</keyword>
<evidence type="ECO:0000256" key="1">
    <source>
        <dbReference type="SAM" id="MobiDB-lite"/>
    </source>
</evidence>
<feature type="compositionally biased region" description="Basic and acidic residues" evidence="1">
    <location>
        <begin position="58"/>
        <end position="67"/>
    </location>
</feature>
<dbReference type="RefSeq" id="WP_090067590.1">
    <property type="nucleotide sequence ID" value="NZ_FOFT01000009.1"/>
</dbReference>
<gene>
    <name evidence="2" type="ORF">SAMN05216195_109110</name>
</gene>
<sequence>MWSSIMTLGPLAALGFLAFRSLTGSRVLALLIALRGTRPEERPEIIHALNAGTTPPEPTRERPASRL</sequence>
<proteinExistence type="predicted"/>
<reference evidence="3" key="1">
    <citation type="submission" date="2016-10" db="EMBL/GenBank/DDBJ databases">
        <authorList>
            <person name="Varghese N."/>
            <person name="Submissions S."/>
        </authorList>
    </citation>
    <scope>NUCLEOTIDE SEQUENCE [LARGE SCALE GENOMIC DNA]</scope>
    <source>
        <strain evidence="3">CGMCC 4.578</strain>
    </source>
</reference>
<dbReference type="AlphaFoldDB" id="A0A1H9UTP3"/>